<sequence length="134" mass="14708">MARTHRTSSADDLLCQPIPEEEAAVQNAALDRVLEHLTAVGIHAKLIKRIADRCAIKLYSTGETLWHPPKLIIYVNAGWRIATVTIGPRSGSYAVELARVGPDNETRHDRIEMVPSDHPDRVGLLVAQNAGAWA</sequence>
<gene>
    <name evidence="1" type="ORF">HD595_006591</name>
</gene>
<protein>
    <recommendedName>
        <fullName evidence="3">DUF5655 domain-containing protein</fullName>
    </recommendedName>
</protein>
<evidence type="ECO:0000313" key="2">
    <source>
        <dbReference type="Proteomes" id="UP001320766"/>
    </source>
</evidence>
<keyword evidence="2" id="KW-1185">Reference proteome</keyword>
<evidence type="ECO:0000313" key="1">
    <source>
        <dbReference type="EMBL" id="MCP2350469.1"/>
    </source>
</evidence>
<dbReference type="RefSeq" id="WP_253775855.1">
    <property type="nucleotide sequence ID" value="NZ_JAMZEC010000001.1"/>
</dbReference>
<organism evidence="1 2">
    <name type="scientific">Nonomuraea roseoviolacea subsp. carminata</name>
    <dbReference type="NCBI Taxonomy" id="160689"/>
    <lineage>
        <taxon>Bacteria</taxon>
        <taxon>Bacillati</taxon>
        <taxon>Actinomycetota</taxon>
        <taxon>Actinomycetes</taxon>
        <taxon>Streptosporangiales</taxon>
        <taxon>Streptosporangiaceae</taxon>
        <taxon>Nonomuraea</taxon>
    </lineage>
</organism>
<proteinExistence type="predicted"/>
<dbReference type="EMBL" id="JAMZEC010000001">
    <property type="protein sequence ID" value="MCP2350469.1"/>
    <property type="molecule type" value="Genomic_DNA"/>
</dbReference>
<evidence type="ECO:0008006" key="3">
    <source>
        <dbReference type="Google" id="ProtNLM"/>
    </source>
</evidence>
<name>A0ABT1KA36_9ACTN</name>
<comment type="caution">
    <text evidence="1">The sequence shown here is derived from an EMBL/GenBank/DDBJ whole genome shotgun (WGS) entry which is preliminary data.</text>
</comment>
<dbReference type="Proteomes" id="UP001320766">
    <property type="component" value="Unassembled WGS sequence"/>
</dbReference>
<reference evidence="1 2" key="1">
    <citation type="submission" date="2022-06" db="EMBL/GenBank/DDBJ databases">
        <title>Sequencing the genomes of 1000 actinobacteria strains.</title>
        <authorList>
            <person name="Klenk H.-P."/>
        </authorList>
    </citation>
    <scope>NUCLEOTIDE SEQUENCE [LARGE SCALE GENOMIC DNA]</scope>
    <source>
        <strain evidence="1 2">DSM 44170</strain>
    </source>
</reference>
<accession>A0ABT1KA36</accession>